<sequence>MRQLKITSGCPRHSPTAASRSPNHWRRRTDALVPPGTETDTFSASRVFAVVYPETVTLAEVIGSLRWRRLAAGGTDGQTLFAAEIGRRLGDPDYRPLAVQDPIAHWMEQDCWRPPSPPNTTYRACFRKKCVAPRNVPP</sequence>
<dbReference type="Proteomes" id="UP000187486">
    <property type="component" value="Unassembled WGS sequence"/>
</dbReference>
<name>A0A1R0KT67_9PSEU</name>
<comment type="caution">
    <text evidence="2">The sequence shown here is derived from an EMBL/GenBank/DDBJ whole genome shotgun (WGS) entry which is preliminary data.</text>
</comment>
<evidence type="ECO:0000313" key="3">
    <source>
        <dbReference type="Proteomes" id="UP000187486"/>
    </source>
</evidence>
<dbReference type="OrthoDB" id="3630599at2"/>
<dbReference type="AlphaFoldDB" id="A0A1R0KT67"/>
<reference evidence="2 3" key="1">
    <citation type="submission" date="2016-01" db="EMBL/GenBank/DDBJ databases">
        <title>Amycolatopsis coloradensis genome sequencing and assembly.</title>
        <authorList>
            <person name="Mayilraj S."/>
        </authorList>
    </citation>
    <scope>NUCLEOTIDE SEQUENCE [LARGE SCALE GENOMIC DNA]</scope>
    <source>
        <strain evidence="2 3">DSM 44225</strain>
    </source>
</reference>
<gene>
    <name evidence="2" type="ORF">BS329_18105</name>
</gene>
<dbReference type="EMBL" id="MQUQ01000009">
    <property type="protein sequence ID" value="OLZ51153.1"/>
    <property type="molecule type" value="Genomic_DNA"/>
</dbReference>
<protein>
    <submittedName>
        <fullName evidence="2">Uncharacterized protein</fullName>
    </submittedName>
</protein>
<evidence type="ECO:0000313" key="2">
    <source>
        <dbReference type="EMBL" id="OLZ51153.1"/>
    </source>
</evidence>
<feature type="region of interest" description="Disordered" evidence="1">
    <location>
        <begin position="1"/>
        <end position="28"/>
    </location>
</feature>
<keyword evidence="3" id="KW-1185">Reference proteome</keyword>
<accession>A0A1R0KT67</accession>
<evidence type="ECO:0000256" key="1">
    <source>
        <dbReference type="SAM" id="MobiDB-lite"/>
    </source>
</evidence>
<organism evidence="2 3">
    <name type="scientific">Amycolatopsis coloradensis</name>
    <dbReference type="NCBI Taxonomy" id="76021"/>
    <lineage>
        <taxon>Bacteria</taxon>
        <taxon>Bacillati</taxon>
        <taxon>Actinomycetota</taxon>
        <taxon>Actinomycetes</taxon>
        <taxon>Pseudonocardiales</taxon>
        <taxon>Pseudonocardiaceae</taxon>
        <taxon>Amycolatopsis</taxon>
    </lineage>
</organism>
<dbReference type="RefSeq" id="WP_076162277.1">
    <property type="nucleotide sequence ID" value="NZ_JBEZVB010000035.1"/>
</dbReference>
<proteinExistence type="predicted"/>